<keyword evidence="12" id="KW-0539">Nucleus</keyword>
<evidence type="ECO:0000259" key="16">
    <source>
        <dbReference type="PROSITE" id="PS50020"/>
    </source>
</evidence>
<dbReference type="HOGENOM" id="CLU_043596_1_0_1"/>
<evidence type="ECO:0000256" key="7">
    <source>
        <dbReference type="ARBA" id="ARBA00022737"/>
    </source>
</evidence>
<reference evidence="17" key="3">
    <citation type="submission" date="2025-09" db="UniProtKB">
        <authorList>
            <consortium name="Ensembl"/>
        </authorList>
    </citation>
    <scope>IDENTIFICATION</scope>
</reference>
<organism evidence="17 18">
    <name type="scientific">Tetraodon nigroviridis</name>
    <name type="common">Spotted green pufferfish</name>
    <name type="synonym">Chelonodon nigroviridis</name>
    <dbReference type="NCBI Taxonomy" id="99883"/>
    <lineage>
        <taxon>Eukaryota</taxon>
        <taxon>Metazoa</taxon>
        <taxon>Chordata</taxon>
        <taxon>Craniata</taxon>
        <taxon>Vertebrata</taxon>
        <taxon>Euteleostomi</taxon>
        <taxon>Actinopterygii</taxon>
        <taxon>Neopterygii</taxon>
        <taxon>Teleostei</taxon>
        <taxon>Neoteleostei</taxon>
        <taxon>Acanthomorphata</taxon>
        <taxon>Eupercaria</taxon>
        <taxon>Tetraodontiformes</taxon>
        <taxon>Tetradontoidea</taxon>
        <taxon>Tetraodontidae</taxon>
        <taxon>Tetraodon</taxon>
    </lineage>
</organism>
<name>H3D4N2_TETNG</name>
<keyword evidence="18" id="KW-1185">Reference proteome</keyword>
<keyword evidence="11" id="KW-0508">mRNA splicing</keyword>
<evidence type="ECO:0000256" key="3">
    <source>
        <dbReference type="ARBA" id="ARBA00021117"/>
    </source>
</evidence>
<evidence type="ECO:0000256" key="6">
    <source>
        <dbReference type="ARBA" id="ARBA00022664"/>
    </source>
</evidence>
<dbReference type="FunCoup" id="H3D4N2">
    <property type="interactions" value="1387"/>
</dbReference>
<evidence type="ECO:0000256" key="11">
    <source>
        <dbReference type="ARBA" id="ARBA00023187"/>
    </source>
</evidence>
<feature type="compositionally biased region" description="Basic and acidic residues" evidence="15">
    <location>
        <begin position="120"/>
        <end position="142"/>
    </location>
</feature>
<evidence type="ECO:0000256" key="13">
    <source>
        <dbReference type="ARBA" id="ARBA00042167"/>
    </source>
</evidence>
<reference evidence="17" key="2">
    <citation type="submission" date="2025-08" db="UniProtKB">
        <authorList>
            <consortium name="Ensembl"/>
        </authorList>
    </citation>
    <scope>IDENTIFICATION</scope>
</reference>
<evidence type="ECO:0000256" key="5">
    <source>
        <dbReference type="ARBA" id="ARBA00022588"/>
    </source>
</evidence>
<dbReference type="SMART" id="SM00456">
    <property type="entry name" value="WW"/>
    <property type="match status" value="1"/>
</dbReference>
<dbReference type="GO" id="GO:0016607">
    <property type="term" value="C:nuclear speck"/>
    <property type="evidence" value="ECO:0007669"/>
    <property type="project" value="UniProtKB-SubCell"/>
</dbReference>
<dbReference type="GO" id="GO:0120025">
    <property type="term" value="C:plasma membrane bounded cell projection"/>
    <property type="evidence" value="ECO:0007669"/>
    <property type="project" value="UniProtKB-ARBA"/>
</dbReference>
<evidence type="ECO:0000256" key="12">
    <source>
        <dbReference type="ARBA" id="ARBA00023242"/>
    </source>
</evidence>
<evidence type="ECO:0000256" key="4">
    <source>
        <dbReference type="ARBA" id="ARBA00022553"/>
    </source>
</evidence>
<comment type="subunit">
    <text evidence="14">Interacts with POU3F2/Brn-2, ATXN1, TXNL4A, HTT and AR. Interaction with ATXN1 correlates positively with the length of the polyglutamine tract. Interacts with RNA polymerase II large subunit in a phosphorylation-dependent manner. Forms a ternary complex with ATXN1 mutant and phosphorylated RNA polymerase II. Interacts (via C-terminus) with TXNL4A and CD2BP2. Interacts (via WW domain) with ATN1 and SF3B1, and may interact with additional splice factors. Interacts (via WW domain) with WBP11; Leading to reduce interaction between PQBP1 and TXNL4A. Interacts with CAPRIN1. Interacts with DDX1. Interacts with SFPQ. Interacts with KHSRP.</text>
</comment>
<evidence type="ECO:0000313" key="18">
    <source>
        <dbReference type="Proteomes" id="UP000007303"/>
    </source>
</evidence>
<evidence type="ECO:0000256" key="14">
    <source>
        <dbReference type="ARBA" id="ARBA00046362"/>
    </source>
</evidence>
<dbReference type="SUPFAM" id="SSF51045">
    <property type="entry name" value="WW domain"/>
    <property type="match status" value="1"/>
</dbReference>
<dbReference type="InParanoid" id="H3D4N2"/>
<feature type="region of interest" description="Disordered" evidence="15">
    <location>
        <begin position="118"/>
        <end position="228"/>
    </location>
</feature>
<accession>H3D4N2</accession>
<keyword evidence="5" id="KW-0399">Innate immunity</keyword>
<protein>
    <recommendedName>
        <fullName evidence="3">Polyglutamine-binding protein 1</fullName>
    </recommendedName>
    <alternativeName>
        <fullName evidence="13">Polyglutamine tract-binding protein 1</fullName>
    </alternativeName>
</protein>
<dbReference type="Ensembl" id="ENSTNIT00000015676.1">
    <property type="protein sequence ID" value="ENSTNIP00000015470.1"/>
    <property type="gene ID" value="ENSTNIG00000012501.1"/>
</dbReference>
<dbReference type="Proteomes" id="UP000007303">
    <property type="component" value="Unassembled WGS sequence"/>
</dbReference>
<sequence length="228" mass="25600">MPLPPALLARLAKRGIVKASEQEVDEEIIAEDYDDNNVDYEATKHENLPPNWYKVFDPACGLPYYWNVETDLVAWLSPNDPSAVVTKAAKKMRGIKKGPTIHFTSTYSLPLPAFVAAEGGEERVERHEKPDRERERRDEGRDRRRPRRNEIAPYSKSKRGKKDDEMDPMDPSAYSDAPRGSWSSGLPKRNEAKTGADTTAAGPLFQQRPYPSPGAVLRANAANQIPKE</sequence>
<dbReference type="PANTHER" id="PTHR21737">
    <property type="entry name" value="POLYGLUTAMINE BINDING PROTEIN 1/MARVEL MEMBRANE-ASSOCIATING DOMAIN CONTAINING 3"/>
    <property type="match status" value="1"/>
</dbReference>
<keyword evidence="7" id="KW-0677">Repeat</keyword>
<evidence type="ECO:0000313" key="17">
    <source>
        <dbReference type="Ensembl" id="ENSTNIP00000015470.1"/>
    </source>
</evidence>
<keyword evidence="4" id="KW-0597">Phosphoprotein</keyword>
<dbReference type="OMA" id="IYHECSK"/>
<dbReference type="GO" id="GO:0005737">
    <property type="term" value="C:cytoplasm"/>
    <property type="evidence" value="ECO:0007669"/>
    <property type="project" value="TreeGrafter"/>
</dbReference>
<comment type="subcellular location">
    <subcellularLocation>
        <location evidence="2">Cytoplasmic granule</location>
    </subcellularLocation>
    <subcellularLocation>
        <location evidence="1">Nucleus speckle</location>
    </subcellularLocation>
</comment>
<dbReference type="AlphaFoldDB" id="H3D4N2"/>
<dbReference type="GeneTree" id="ENSGT00950000183102"/>
<evidence type="ECO:0000256" key="2">
    <source>
        <dbReference type="ARBA" id="ARBA00004463"/>
    </source>
</evidence>
<dbReference type="GO" id="GO:0043021">
    <property type="term" value="F:ribonucleoprotein complex binding"/>
    <property type="evidence" value="ECO:0007669"/>
    <property type="project" value="TreeGrafter"/>
</dbReference>
<dbReference type="FunFam" id="3.40.30.10:FF:000140">
    <property type="entry name" value="polyglutamine-binding protein 1 isoform X1"/>
    <property type="match status" value="1"/>
</dbReference>
<dbReference type="STRING" id="99883.ENSTNIP00000015470"/>
<evidence type="ECO:0000256" key="8">
    <source>
        <dbReference type="ARBA" id="ARBA00022859"/>
    </source>
</evidence>
<dbReference type="PANTHER" id="PTHR21737:SF3">
    <property type="entry name" value="POLYGLUTAMINE-BINDING PROTEIN 1"/>
    <property type="match status" value="1"/>
</dbReference>
<dbReference type="PROSITE" id="PS50020">
    <property type="entry name" value="WW_DOMAIN_2"/>
    <property type="match status" value="1"/>
</dbReference>
<keyword evidence="10" id="KW-0804">Transcription</keyword>
<evidence type="ECO:0000256" key="9">
    <source>
        <dbReference type="ARBA" id="ARBA00023015"/>
    </source>
</evidence>
<evidence type="ECO:0000256" key="1">
    <source>
        <dbReference type="ARBA" id="ARBA00004324"/>
    </source>
</evidence>
<evidence type="ECO:0000256" key="15">
    <source>
        <dbReference type="SAM" id="MobiDB-lite"/>
    </source>
</evidence>
<dbReference type="Gene3D" id="2.20.70.10">
    <property type="match status" value="1"/>
</dbReference>
<reference evidence="18" key="1">
    <citation type="journal article" date="2004" name="Nature">
        <title>Genome duplication in the teleost fish Tetraodon nigroviridis reveals the early vertebrate proto-karyotype.</title>
        <authorList>
            <person name="Jaillon O."/>
            <person name="Aury J.-M."/>
            <person name="Brunet F."/>
            <person name="Petit J.-L."/>
            <person name="Stange-Thomann N."/>
            <person name="Mauceli E."/>
            <person name="Bouneau L."/>
            <person name="Fischer C."/>
            <person name="Ozouf-Costaz C."/>
            <person name="Bernot A."/>
            <person name="Nicaud S."/>
            <person name="Jaffe D."/>
            <person name="Fisher S."/>
            <person name="Lutfalla G."/>
            <person name="Dossat C."/>
            <person name="Segurens B."/>
            <person name="Dasilva C."/>
            <person name="Salanoubat M."/>
            <person name="Levy M."/>
            <person name="Boudet N."/>
            <person name="Castellano S."/>
            <person name="Anthouard V."/>
            <person name="Jubin C."/>
            <person name="Castelli V."/>
            <person name="Katinka M."/>
            <person name="Vacherie B."/>
            <person name="Biemont C."/>
            <person name="Skalli Z."/>
            <person name="Cattolico L."/>
            <person name="Poulain J."/>
            <person name="De Berardinis V."/>
            <person name="Cruaud C."/>
            <person name="Duprat S."/>
            <person name="Brottier P."/>
            <person name="Coutanceau J.-P."/>
            <person name="Gouzy J."/>
            <person name="Parra G."/>
            <person name="Lardier G."/>
            <person name="Chapple C."/>
            <person name="McKernan K.J."/>
            <person name="McEwan P."/>
            <person name="Bosak S."/>
            <person name="Kellis M."/>
            <person name="Volff J.-N."/>
            <person name="Guigo R."/>
            <person name="Zody M.C."/>
            <person name="Mesirov J."/>
            <person name="Lindblad-Toh K."/>
            <person name="Birren B."/>
            <person name="Nusbaum C."/>
            <person name="Kahn D."/>
            <person name="Robinson-Rechavi M."/>
            <person name="Laudet V."/>
            <person name="Schachter V."/>
            <person name="Quetier F."/>
            <person name="Saurin W."/>
            <person name="Scarpelli C."/>
            <person name="Wincker P."/>
            <person name="Lander E.S."/>
            <person name="Weissenbach J."/>
            <person name="Roest Crollius H."/>
        </authorList>
    </citation>
    <scope>NUCLEOTIDE SEQUENCE [LARGE SCALE GENOMIC DNA]</scope>
</reference>
<dbReference type="InterPro" id="IPR001202">
    <property type="entry name" value="WW_dom"/>
</dbReference>
<dbReference type="GO" id="GO:0000380">
    <property type="term" value="P:alternative mRNA splicing, via spliceosome"/>
    <property type="evidence" value="ECO:0007669"/>
    <property type="project" value="TreeGrafter"/>
</dbReference>
<keyword evidence="8" id="KW-0391">Immunity</keyword>
<feature type="domain" description="WW" evidence="16">
    <location>
        <begin position="46"/>
        <end position="80"/>
    </location>
</feature>
<dbReference type="InterPro" id="IPR036020">
    <property type="entry name" value="WW_dom_sf"/>
</dbReference>
<keyword evidence="6" id="KW-0507">mRNA processing</keyword>
<keyword evidence="9" id="KW-0805">Transcription regulation</keyword>
<evidence type="ECO:0000256" key="10">
    <source>
        <dbReference type="ARBA" id="ARBA00023163"/>
    </source>
</evidence>
<dbReference type="GO" id="GO:0045087">
    <property type="term" value="P:innate immune response"/>
    <property type="evidence" value="ECO:0007669"/>
    <property type="project" value="UniProtKB-KW"/>
</dbReference>
<proteinExistence type="predicted"/>
<dbReference type="Gene3D" id="3.40.30.10">
    <property type="entry name" value="Glutaredoxin"/>
    <property type="match status" value="1"/>
</dbReference>